<evidence type="ECO:0000313" key="4">
    <source>
        <dbReference type="Proteomes" id="UP001523565"/>
    </source>
</evidence>
<keyword evidence="4" id="KW-1185">Reference proteome</keyword>
<gene>
    <name evidence="3" type="ORF">NK118_01005</name>
</gene>
<proteinExistence type="predicted"/>
<accession>A0ABT1EEA0</accession>
<name>A0ABT1EEA0_9FIRM</name>
<dbReference type="EMBL" id="JAMZFV010000001">
    <property type="protein sequence ID" value="MCP1108831.1"/>
    <property type="molecule type" value="Genomic_DNA"/>
</dbReference>
<evidence type="ECO:0000313" key="3">
    <source>
        <dbReference type="EMBL" id="MCP1108831.1"/>
    </source>
</evidence>
<organism evidence="3 4">
    <name type="scientific">Ohessyouella blattaphilus</name>
    <dbReference type="NCBI Taxonomy" id="2949333"/>
    <lineage>
        <taxon>Bacteria</taxon>
        <taxon>Bacillati</taxon>
        <taxon>Bacillota</taxon>
        <taxon>Clostridia</taxon>
        <taxon>Lachnospirales</taxon>
        <taxon>Lachnospiraceae</taxon>
        <taxon>Ohessyouella</taxon>
    </lineage>
</organism>
<sequence>MRNCNLCGGNVDSQGVCKECGMRYQENETVAEINNEAKPVGTAQNSSTKPQKTWASPQQVAQKNKGKKNKGKKTKLLAGIITILLALASILPNVMDIYRARIEPHIELPKDFNLNFDDDGEAFNYDPYKYTEKTLPETGQEFAIELAPGFYVVGRDLPEGTYVATTVDDFDTVQVRDSENMINLFEYSYEEENYLDDLRLFEGAVVFIEGENPIHFRSENASSEWVAPLANPNAGEPAISQKLTGKKILVGEDIKPGTYDITLVRGEYLFLNLKQDVGGEEYNLDNFEITTIGKRNVVLAEGMYLFAEDTEDELEILLTPSQTILSEDPASDAVLLYSNYVVE</sequence>
<feature type="region of interest" description="Disordered" evidence="1">
    <location>
        <begin position="35"/>
        <end position="69"/>
    </location>
</feature>
<feature type="compositionally biased region" description="Polar residues" evidence="1">
    <location>
        <begin position="42"/>
        <end position="62"/>
    </location>
</feature>
<dbReference type="RefSeq" id="WP_262067736.1">
    <property type="nucleotide sequence ID" value="NZ_JAMXOC010000001.1"/>
</dbReference>
<evidence type="ECO:0000256" key="1">
    <source>
        <dbReference type="SAM" id="MobiDB-lite"/>
    </source>
</evidence>
<protein>
    <submittedName>
        <fullName evidence="3">Uncharacterized protein</fullName>
    </submittedName>
</protein>
<dbReference type="Proteomes" id="UP001523565">
    <property type="component" value="Unassembled WGS sequence"/>
</dbReference>
<keyword evidence="2" id="KW-0812">Transmembrane</keyword>
<feature type="transmembrane region" description="Helical" evidence="2">
    <location>
        <begin position="76"/>
        <end position="95"/>
    </location>
</feature>
<keyword evidence="2" id="KW-1133">Transmembrane helix</keyword>
<reference evidence="3 4" key="1">
    <citation type="journal article" date="2022" name="Genome Biol. Evol.">
        <title>Host diet, physiology and behaviors set the stage for Lachnospiraceae cladogenesis.</title>
        <authorList>
            <person name="Vera-Ponce De Leon A."/>
            <person name="Schneider M."/>
            <person name="Jahnes B.C."/>
            <person name="Sadowski V."/>
            <person name="Camuy-Velez L.A."/>
            <person name="Duan J."/>
            <person name="Sabree Z.L."/>
        </authorList>
    </citation>
    <scope>NUCLEOTIDE SEQUENCE [LARGE SCALE GENOMIC DNA]</scope>
    <source>
        <strain evidence="3 4">PAL227</strain>
    </source>
</reference>
<keyword evidence="2" id="KW-0472">Membrane</keyword>
<comment type="caution">
    <text evidence="3">The sequence shown here is derived from an EMBL/GenBank/DDBJ whole genome shotgun (WGS) entry which is preliminary data.</text>
</comment>
<evidence type="ECO:0000256" key="2">
    <source>
        <dbReference type="SAM" id="Phobius"/>
    </source>
</evidence>